<protein>
    <recommendedName>
        <fullName evidence="4">Ribosomal protein L7/L12 C-terminal domain-containing protein</fullName>
    </recommendedName>
</protein>
<sequence length="161" mass="17004">MEPWMWIVAVVVLLVIAGVLVRSLSPKRPEPLSPATASAAPATTAIPIARADGTMDPAVVAEIDRLVATDQKIAAIKVLRDHQPLSLQEAKDRIDVWIPGSAPQPASAAPRGFSADSLPPTTRAEIDRLVAAGQPIAAIKILREATGLGLKESKGVIDSWR</sequence>
<organism evidence="2 3">
    <name type="scientific">Microbacterium resistens</name>
    <dbReference type="NCBI Taxonomy" id="156977"/>
    <lineage>
        <taxon>Bacteria</taxon>
        <taxon>Bacillati</taxon>
        <taxon>Actinomycetota</taxon>
        <taxon>Actinomycetes</taxon>
        <taxon>Micrococcales</taxon>
        <taxon>Microbacteriaceae</taxon>
        <taxon>Microbacterium</taxon>
    </lineage>
</organism>
<reference evidence="2 3" key="1">
    <citation type="submission" date="2023-01" db="EMBL/GenBank/DDBJ databases">
        <title>Characterization of estradiol degrading bacteria Microbacterium sp. MZT7 and reveal degrading genes through genome analysis.</title>
        <authorList>
            <person name="Hao P."/>
            <person name="Gao Y."/>
        </authorList>
    </citation>
    <scope>NUCLEOTIDE SEQUENCE [LARGE SCALE GENOMIC DNA]</scope>
    <source>
        <strain evidence="2 3">MZT7</strain>
    </source>
</reference>
<keyword evidence="1" id="KW-0812">Transmembrane</keyword>
<feature type="transmembrane region" description="Helical" evidence="1">
    <location>
        <begin position="6"/>
        <end position="24"/>
    </location>
</feature>
<name>A0ABY3RQ26_9MICO</name>
<keyword evidence="3" id="KW-1185">Reference proteome</keyword>
<evidence type="ECO:0000313" key="2">
    <source>
        <dbReference type="EMBL" id="UGS26001.1"/>
    </source>
</evidence>
<dbReference type="Proteomes" id="UP001199642">
    <property type="component" value="Chromosome"/>
</dbReference>
<dbReference type="Gene3D" id="3.30.1390.10">
    <property type="match status" value="2"/>
</dbReference>
<evidence type="ECO:0008006" key="4">
    <source>
        <dbReference type="Google" id="ProtNLM"/>
    </source>
</evidence>
<dbReference type="EMBL" id="CP082781">
    <property type="protein sequence ID" value="UGS26001.1"/>
    <property type="molecule type" value="Genomic_DNA"/>
</dbReference>
<evidence type="ECO:0000256" key="1">
    <source>
        <dbReference type="SAM" id="Phobius"/>
    </source>
</evidence>
<dbReference type="InterPro" id="IPR014719">
    <property type="entry name" value="Ribosomal_bL12_C/ClpS-like"/>
</dbReference>
<gene>
    <name evidence="2" type="ORF">K8F61_15335</name>
</gene>
<keyword evidence="1" id="KW-1133">Transmembrane helix</keyword>
<keyword evidence="1" id="KW-0472">Membrane</keyword>
<dbReference type="RefSeq" id="WP_067245223.1">
    <property type="nucleotide sequence ID" value="NZ_CP082781.1"/>
</dbReference>
<accession>A0ABY3RQ26</accession>
<proteinExistence type="predicted"/>
<evidence type="ECO:0000313" key="3">
    <source>
        <dbReference type="Proteomes" id="UP001199642"/>
    </source>
</evidence>